<evidence type="ECO:0000313" key="4">
    <source>
        <dbReference type="Proteomes" id="UP000269019"/>
    </source>
</evidence>
<feature type="domain" description="YprB ribonuclease H-like" evidence="2">
    <location>
        <begin position="463"/>
        <end position="547"/>
    </location>
</feature>
<name>A0A3G6J916_9CORY</name>
<reference evidence="3 4" key="1">
    <citation type="submission" date="2018-11" db="EMBL/GenBank/DDBJ databases">
        <authorList>
            <person name="Kleinhagauer T."/>
            <person name="Glaeser S.P."/>
            <person name="Spergser J."/>
            <person name="Ruckert C."/>
            <person name="Kaempfer P."/>
            <person name="Busse H.-J."/>
        </authorList>
    </citation>
    <scope>NUCLEOTIDE SEQUENCE [LARGE SCALE GENOMIC DNA]</scope>
    <source>
        <strain evidence="3 4">200CH</strain>
    </source>
</reference>
<dbReference type="RefSeq" id="WP_164472326.1">
    <property type="nucleotide sequence ID" value="NZ_CP033896.1"/>
</dbReference>
<dbReference type="EMBL" id="CP033896">
    <property type="protein sequence ID" value="AZA12514.1"/>
    <property type="molecule type" value="Genomic_DNA"/>
</dbReference>
<evidence type="ECO:0000259" key="2">
    <source>
        <dbReference type="Pfam" id="PF13482"/>
    </source>
</evidence>
<dbReference type="Pfam" id="PF13482">
    <property type="entry name" value="RNase_H_2"/>
    <property type="match status" value="1"/>
</dbReference>
<protein>
    <recommendedName>
        <fullName evidence="2">YprB ribonuclease H-like domain-containing protein</fullName>
    </recommendedName>
</protein>
<sequence>MYPSRPLLPRDLVGCRYAVHQRTRWPHAAPTEATLRRAGRAAAVRDDVFALLPDKPAPGEPGAFRRIDIDAWLIADGLGEPEVLPVHLPGAQGHTATPTPIRESETATPSTTETAETLEEAATRWWFGQAYTLEAMAAGATIITGARLSVTVDGQEFQLAIDVLVKNGDTYLPVLLSQHRVARPHAGASQLLIGTKRLGLAAPVRGPWKMKHHAHDGYRIALAGLALTSLGFTCPHVAVIGQDKTRAFLVNPVDYERALHGAIAVAIPNHPQRVKQCASCRFFFDCGPKLHQLDDISLVLPGQKAAPYREAGITTVDQLSRINDSNGRKARAWQQGITAYLRTDAQLPPLRDIEIDVDVESYLDRGAYLWGAFDGREYRSFHTFQGLGQPHEASAFAQFWDYISTTITTATAAGNTVGVYCFAAGGENHWLRSQAARFGGITTAEGLTCPDTATIEEFIASPYWIDVFSQVKRCLDSPEGLGLKIVAPLAGFHWDSDDIDGERSLHYYRIARGFITDPQLTADDAQQLLISYNRGDVRATSAVRHWLHAGAPGIPHEQQI</sequence>
<feature type="region of interest" description="Disordered" evidence="1">
    <location>
        <begin position="90"/>
        <end position="113"/>
    </location>
</feature>
<dbReference type="InterPro" id="IPR019993">
    <property type="entry name" value="RecB_nuclease_TM0106_put"/>
</dbReference>
<dbReference type="InterPro" id="IPR038720">
    <property type="entry name" value="YprB_RNase_H-like_dom"/>
</dbReference>
<proteinExistence type="predicted"/>
<evidence type="ECO:0000256" key="1">
    <source>
        <dbReference type="SAM" id="MobiDB-lite"/>
    </source>
</evidence>
<dbReference type="NCBIfam" id="TIGR03491">
    <property type="entry name" value="TM0106 family RecB-like putative nuclease"/>
    <property type="match status" value="1"/>
</dbReference>
<dbReference type="AlphaFoldDB" id="A0A3G6J916"/>
<keyword evidence="4" id="KW-1185">Reference proteome</keyword>
<gene>
    <name evidence="3" type="ORF">CCHOA_00425</name>
</gene>
<accession>A0A3G6J916</accession>
<dbReference type="Proteomes" id="UP000269019">
    <property type="component" value="Chromosome"/>
</dbReference>
<evidence type="ECO:0000313" key="3">
    <source>
        <dbReference type="EMBL" id="AZA12514.1"/>
    </source>
</evidence>
<dbReference type="KEGG" id="ccho:CCHOA_00425"/>
<organism evidence="3 4">
    <name type="scientific">Corynebacterium choanae</name>
    <dbReference type="NCBI Taxonomy" id="1862358"/>
    <lineage>
        <taxon>Bacteria</taxon>
        <taxon>Bacillati</taxon>
        <taxon>Actinomycetota</taxon>
        <taxon>Actinomycetes</taxon>
        <taxon>Mycobacteriales</taxon>
        <taxon>Corynebacteriaceae</taxon>
        <taxon>Corynebacterium</taxon>
    </lineage>
</organism>